<evidence type="ECO:0000313" key="5">
    <source>
        <dbReference type="EMBL" id="EQD34666.1"/>
    </source>
</evidence>
<dbReference type="Pfam" id="PF07478">
    <property type="entry name" value="Dala_Dala_lig_C"/>
    <property type="match status" value="1"/>
</dbReference>
<gene>
    <name evidence="5" type="ORF">B1B_17105</name>
</gene>
<evidence type="ECO:0000256" key="3">
    <source>
        <dbReference type="ARBA" id="ARBA00023316"/>
    </source>
</evidence>
<dbReference type="InterPro" id="IPR011095">
    <property type="entry name" value="Dala_Dala_lig_C"/>
</dbReference>
<dbReference type="GO" id="GO:0046872">
    <property type="term" value="F:metal ion binding"/>
    <property type="evidence" value="ECO:0007669"/>
    <property type="project" value="InterPro"/>
</dbReference>
<dbReference type="InterPro" id="IPR011761">
    <property type="entry name" value="ATP-grasp"/>
</dbReference>
<dbReference type="SUPFAM" id="SSF56059">
    <property type="entry name" value="Glutathione synthetase ATP-binding domain-like"/>
    <property type="match status" value="1"/>
</dbReference>
<dbReference type="InterPro" id="IPR016185">
    <property type="entry name" value="PreATP-grasp_dom_sf"/>
</dbReference>
<dbReference type="Gene3D" id="3.30.1490.20">
    <property type="entry name" value="ATP-grasp fold, A domain"/>
    <property type="match status" value="1"/>
</dbReference>
<organism evidence="5">
    <name type="scientific">mine drainage metagenome</name>
    <dbReference type="NCBI Taxonomy" id="410659"/>
    <lineage>
        <taxon>unclassified sequences</taxon>
        <taxon>metagenomes</taxon>
        <taxon>ecological metagenomes</taxon>
    </lineage>
</organism>
<evidence type="ECO:0000256" key="1">
    <source>
        <dbReference type="ARBA" id="ARBA00010871"/>
    </source>
</evidence>
<dbReference type="SUPFAM" id="SSF52440">
    <property type="entry name" value="PreATP-grasp domain"/>
    <property type="match status" value="1"/>
</dbReference>
<dbReference type="GO" id="GO:0008716">
    <property type="term" value="F:D-alanine-D-alanine ligase activity"/>
    <property type="evidence" value="ECO:0007669"/>
    <property type="project" value="InterPro"/>
</dbReference>
<sequence length="292" mass="33334">MKKLRTLVVVHASLVPPESIEGHTDKEIDEWRTEYNVITTLRGRGHDVRCLGVLDSLTEMRQAIAEWKPSVVFNLLEEFNGIVTYDQHVVAYLELLRQPYTGCNPRGLLLSRDKPLSKQLLAYHRIPTPGFAVFRRGTRVRVPRKLAFPLFVKSTTEDASLGIAQASVVEDAARLKERVEFMYEQIGSDALVEEYIPGRELYVGVLGNDRLTRLPVWEMVFGRMPESLPAIATRKVKWDRSYRDRYGITTRAATDLPDGILAQLDKLSRRIYRVLGMVGVCPHGLPPRRRRP</sequence>
<keyword evidence="3" id="KW-0961">Cell wall biogenesis/degradation</keyword>
<dbReference type="PANTHER" id="PTHR23132:SF26">
    <property type="entry name" value="BLR7451 PROTEIN"/>
    <property type="match status" value="1"/>
</dbReference>
<dbReference type="InterPro" id="IPR013815">
    <property type="entry name" value="ATP_grasp_subdomain_1"/>
</dbReference>
<name>T0YGT6_9ZZZZ</name>
<dbReference type="PANTHER" id="PTHR23132">
    <property type="entry name" value="D-ALANINE--D-ALANINE LIGASE"/>
    <property type="match status" value="1"/>
</dbReference>
<dbReference type="AlphaFoldDB" id="T0YGT6"/>
<comment type="caution">
    <text evidence="5">The sequence shown here is derived from an EMBL/GenBank/DDBJ whole genome shotgun (WGS) entry which is preliminary data.</text>
</comment>
<reference evidence="5" key="2">
    <citation type="journal article" date="2014" name="ISME J.">
        <title>Microbial stratification in low pH oxic and suboxic macroscopic growths along an acid mine drainage.</title>
        <authorList>
            <person name="Mendez-Garcia C."/>
            <person name="Mesa V."/>
            <person name="Sprenger R.R."/>
            <person name="Richter M."/>
            <person name="Diez M.S."/>
            <person name="Solano J."/>
            <person name="Bargiela R."/>
            <person name="Golyshina O.V."/>
            <person name="Manteca A."/>
            <person name="Ramos J.L."/>
            <person name="Gallego J.R."/>
            <person name="Llorente I."/>
            <person name="Martins Dos Santos V.A."/>
            <person name="Jensen O.N."/>
            <person name="Pelaez A.I."/>
            <person name="Sanchez J."/>
            <person name="Ferrer M."/>
        </authorList>
    </citation>
    <scope>NUCLEOTIDE SEQUENCE</scope>
</reference>
<dbReference type="GO" id="GO:0005524">
    <property type="term" value="F:ATP binding"/>
    <property type="evidence" value="ECO:0007669"/>
    <property type="project" value="InterPro"/>
</dbReference>
<feature type="domain" description="ATP-grasp" evidence="4">
    <location>
        <begin position="118"/>
        <end position="209"/>
    </location>
</feature>
<feature type="non-terminal residue" evidence="5">
    <location>
        <position position="292"/>
    </location>
</feature>
<evidence type="ECO:0000256" key="2">
    <source>
        <dbReference type="ARBA" id="ARBA00022598"/>
    </source>
</evidence>
<dbReference type="EMBL" id="AUZY01011422">
    <property type="protein sequence ID" value="EQD34666.1"/>
    <property type="molecule type" value="Genomic_DNA"/>
</dbReference>
<dbReference type="PROSITE" id="PS50975">
    <property type="entry name" value="ATP_GRASP"/>
    <property type="match status" value="1"/>
</dbReference>
<keyword evidence="2 5" id="KW-0436">Ligase</keyword>
<comment type="similarity">
    <text evidence="1">Belongs to the D-alanine--D-alanine ligase family.</text>
</comment>
<evidence type="ECO:0000259" key="4">
    <source>
        <dbReference type="PROSITE" id="PS50975"/>
    </source>
</evidence>
<reference evidence="5" key="1">
    <citation type="submission" date="2013-08" db="EMBL/GenBank/DDBJ databases">
        <authorList>
            <person name="Mendez C."/>
            <person name="Richter M."/>
            <person name="Ferrer M."/>
            <person name="Sanchez J."/>
        </authorList>
    </citation>
    <scope>NUCLEOTIDE SEQUENCE</scope>
</reference>
<dbReference type="GO" id="GO:0071555">
    <property type="term" value="P:cell wall organization"/>
    <property type="evidence" value="ECO:0007669"/>
    <property type="project" value="UniProtKB-KW"/>
</dbReference>
<dbReference type="Gene3D" id="3.30.470.20">
    <property type="entry name" value="ATP-grasp fold, B domain"/>
    <property type="match status" value="1"/>
</dbReference>
<proteinExistence type="inferred from homology"/>
<protein>
    <submittedName>
        <fullName evidence="5">D-alanine-D-alanine ligase</fullName>
    </submittedName>
</protein>
<accession>T0YGT6</accession>